<proteinExistence type="predicted"/>
<dbReference type="OrthoDB" id="7700260at2759"/>
<evidence type="ECO:0000256" key="2">
    <source>
        <dbReference type="SAM" id="SignalP"/>
    </source>
</evidence>
<sequence length="198" mass="22543">MPYIILLTTIILLITSTIGAPTFLENDRQTRNLAYFDYIQPEINYGPYEALTNEDDYDESIEENELSRTVPARKRLRNPQYNSPIYYIRLPPQPYMFVPGLGYVSQPPPNPVSQFVNIPVSFVSNGKPNGIYQWTGGIDIPTAAPPSTTPKPKPRPAKKPLKPDSNIHRIPGQFTFNGRPEDIFVLRDSNRETFVVKF</sequence>
<accession>A0A9N9QNY4</accession>
<keyword evidence="4" id="KW-1185">Reference proteome</keyword>
<gene>
    <name evidence="3" type="ORF">CEUTPL_LOCUS7788</name>
</gene>
<evidence type="ECO:0000313" key="3">
    <source>
        <dbReference type="EMBL" id="CAG9767222.1"/>
    </source>
</evidence>
<protein>
    <submittedName>
        <fullName evidence="3">Uncharacterized protein</fullName>
    </submittedName>
</protein>
<feature type="signal peptide" evidence="2">
    <location>
        <begin position="1"/>
        <end position="19"/>
    </location>
</feature>
<feature type="region of interest" description="Disordered" evidence="1">
    <location>
        <begin position="138"/>
        <end position="168"/>
    </location>
</feature>
<dbReference type="EMBL" id="OU892280">
    <property type="protein sequence ID" value="CAG9767222.1"/>
    <property type="molecule type" value="Genomic_DNA"/>
</dbReference>
<keyword evidence="2" id="KW-0732">Signal</keyword>
<feature type="chain" id="PRO_5040474181" evidence="2">
    <location>
        <begin position="20"/>
        <end position="198"/>
    </location>
</feature>
<evidence type="ECO:0000256" key="1">
    <source>
        <dbReference type="SAM" id="MobiDB-lite"/>
    </source>
</evidence>
<name>A0A9N9QNY4_9CUCU</name>
<dbReference type="Pfam" id="PF16027">
    <property type="entry name" value="DUF4786"/>
    <property type="match status" value="1"/>
</dbReference>
<organism evidence="3 4">
    <name type="scientific">Ceutorhynchus assimilis</name>
    <name type="common">cabbage seed weevil</name>
    <dbReference type="NCBI Taxonomy" id="467358"/>
    <lineage>
        <taxon>Eukaryota</taxon>
        <taxon>Metazoa</taxon>
        <taxon>Ecdysozoa</taxon>
        <taxon>Arthropoda</taxon>
        <taxon>Hexapoda</taxon>
        <taxon>Insecta</taxon>
        <taxon>Pterygota</taxon>
        <taxon>Neoptera</taxon>
        <taxon>Endopterygota</taxon>
        <taxon>Coleoptera</taxon>
        <taxon>Polyphaga</taxon>
        <taxon>Cucujiformia</taxon>
        <taxon>Curculionidae</taxon>
        <taxon>Ceutorhynchinae</taxon>
        <taxon>Ceutorhynchus</taxon>
    </lineage>
</organism>
<dbReference type="Proteomes" id="UP001152799">
    <property type="component" value="Chromosome 4"/>
</dbReference>
<evidence type="ECO:0000313" key="4">
    <source>
        <dbReference type="Proteomes" id="UP001152799"/>
    </source>
</evidence>
<reference evidence="3" key="1">
    <citation type="submission" date="2022-01" db="EMBL/GenBank/DDBJ databases">
        <authorList>
            <person name="King R."/>
        </authorList>
    </citation>
    <scope>NUCLEOTIDE SEQUENCE</scope>
</reference>
<dbReference type="InterPro" id="IPR031983">
    <property type="entry name" value="DUF4786"/>
</dbReference>
<dbReference type="AlphaFoldDB" id="A0A9N9QNY4"/>